<gene>
    <name evidence="2" type="ORF">GSOID_T00029054001</name>
</gene>
<feature type="compositionally biased region" description="Basic and acidic residues" evidence="1">
    <location>
        <begin position="1247"/>
        <end position="1278"/>
    </location>
</feature>
<feature type="compositionally biased region" description="Low complexity" evidence="1">
    <location>
        <begin position="691"/>
        <end position="725"/>
    </location>
</feature>
<feature type="compositionally biased region" description="Low complexity" evidence="1">
    <location>
        <begin position="19"/>
        <end position="31"/>
    </location>
</feature>
<feature type="region of interest" description="Disordered" evidence="1">
    <location>
        <begin position="1131"/>
        <end position="1377"/>
    </location>
</feature>
<sequence>MAELDSILGIDERLPFYDTPPSTSVPKPSSSETKKPKPSTPKKKKVKPRFTPEMRKKLNEDNKAKKEKEQSEKIRMSSKRKSSESTNAASESEIKAPKQKKLRRIQEDIDAQEEASPVRNETIPEAAKPESSVKVTSEPTGTSQKEESSKKSEEPNDFWKELLAKEESETTSKAKIEPSIVSPETSPRKKQKGKRRGKSIKKEKLEKERLEKQKKIEEEKLEVAKKLEEEERQKVMAEIKELLPKVQKKPFVPDLTVKYPNQELENFEERENHSIESVAESKDDTYSNAESKDKAKITEVDAISDKPTVSNNISEETQESTTIQDQIIPNEGSFSEDKKSKTIEDISITETTEDDNSHNEINLCPSMPHLKKDETPLEPETPVFEKPVENISNLDGISAAEENINQKEKSSTAPDHEESIEPPASPGKSSPKKKLTQEEVESLMEKMDSEEEKDKIWRDFLMQDSLDKFEENEISKELDNNTQTPSEENVVSETEEIEQKLANLETEEEKDQAWKEFLMKDAIEANDGKAKFYENNKNNPKDKNDCVSGEISTNEMDVDQEAIIIDSTSSNPKKTICKNVDKMITCTDAPQRNDPTEIDKQSTTTPTDAALEETDNLPITSLIERMDSNFTTADDNTGIKQTVKKQNAHKVDLKKKLTEDLEKDGHDIEEVDFSQPQSFAKAPAVEKVNDTPAKTAPATRTAKAKAPPATPAKAKAPPATVPTTPSICVKSDPDRPVPVVQKLTGDEFEVTTEFDVDEFDSEDLNEDDPDALDIGFSDDLVEENSPKLFMIGIKDIRNLAIKSELEKVGSVGDVMEFQRHKVDIGTFTEEVACVKVASAETAVALVKRFNKRRLLESKNAVVLKQVINFPSKTEMKKIVKATVDDRTKQMIVEAKKRFLDLERDFAREKKSMEDAARALSAAESEISTFRKKHTMHEKNSERAKKETRRLQDELKKEREVLDSIRKSTETQRKDCKKLSDDVKTTEAELRKVENEIGKIKSRTTQLREIKKQRSRPHAYVAPVEQVSKTLYNDPISRSAPTSTRPGVGWQNDGGWIEEDVYASKYANQTNYHSGESELDQIRREREELARKSEQLRFQRDHDDYHLRQIQEEESSLEEERRQIEEMRLENERIQREVEEEKRRQALEEQKYEQERVAEERRRQLEQERQAAEQKRRELEELRNRERQKILEEKQRLEEEQRRWAEEKAAAAAARERLQNQRSSLGRKGPPAQFSFPSGQHVAAYQEPPRRQHAGADPKARAWEETRDRMRHEREEAARKRPGIPARGYGPPSVRPRNDEDVIVLDDDSPPNRGRGGERPIYSAPPAHASHGYNNPRRVPSYPPPPVAAQPRRYAPSSIPPPTVPPPTSGRSWPFNRR</sequence>
<evidence type="ECO:0000256" key="1">
    <source>
        <dbReference type="SAM" id="MobiDB-lite"/>
    </source>
</evidence>
<feature type="region of interest" description="Disordered" evidence="1">
    <location>
        <begin position="265"/>
        <end position="454"/>
    </location>
</feature>
<dbReference type="Proteomes" id="UP000011014">
    <property type="component" value="Unassembled WGS sequence"/>
</dbReference>
<feature type="compositionally biased region" description="Basic and acidic residues" evidence="1">
    <location>
        <begin position="267"/>
        <end position="299"/>
    </location>
</feature>
<feature type="compositionally biased region" description="Basic and acidic residues" evidence="1">
    <location>
        <begin position="404"/>
        <end position="419"/>
    </location>
</feature>
<dbReference type="EMBL" id="FN654319">
    <property type="protein sequence ID" value="CBY31838.1"/>
    <property type="molecule type" value="Genomic_DNA"/>
</dbReference>
<feature type="compositionally biased region" description="Basic and acidic residues" evidence="1">
    <location>
        <begin position="1131"/>
        <end position="1218"/>
    </location>
</feature>
<feature type="region of interest" description="Disordered" evidence="1">
    <location>
        <begin position="471"/>
        <end position="497"/>
    </location>
</feature>
<protein>
    <submittedName>
        <fullName evidence="2">Uncharacterized protein</fullName>
    </submittedName>
</protein>
<feature type="compositionally biased region" description="Basic residues" evidence="1">
    <location>
        <begin position="188"/>
        <end position="199"/>
    </location>
</feature>
<organism evidence="2">
    <name type="scientific">Oikopleura dioica</name>
    <name type="common">Tunicate</name>
    <dbReference type="NCBI Taxonomy" id="34765"/>
    <lineage>
        <taxon>Eukaryota</taxon>
        <taxon>Metazoa</taxon>
        <taxon>Chordata</taxon>
        <taxon>Tunicata</taxon>
        <taxon>Appendicularia</taxon>
        <taxon>Copelata</taxon>
        <taxon>Oikopleuridae</taxon>
        <taxon>Oikopleura</taxon>
    </lineage>
</organism>
<feature type="region of interest" description="Disordered" evidence="1">
    <location>
        <begin position="930"/>
        <end position="954"/>
    </location>
</feature>
<feature type="compositionally biased region" description="Pro residues" evidence="1">
    <location>
        <begin position="1357"/>
        <end position="1367"/>
    </location>
</feature>
<evidence type="ECO:0000313" key="2">
    <source>
        <dbReference type="EMBL" id="CBY31838.1"/>
    </source>
</evidence>
<proteinExistence type="predicted"/>
<feature type="compositionally biased region" description="Basic and acidic residues" evidence="1">
    <location>
        <begin position="936"/>
        <end position="954"/>
    </location>
</feature>
<feature type="compositionally biased region" description="Basic and acidic residues" evidence="1">
    <location>
        <begin position="144"/>
        <end position="176"/>
    </location>
</feature>
<name>E4Y888_OIKDI</name>
<feature type="compositionally biased region" description="Polar residues" evidence="1">
    <location>
        <begin position="307"/>
        <end position="327"/>
    </location>
</feature>
<feature type="region of interest" description="Disordered" evidence="1">
    <location>
        <begin position="675"/>
        <end position="733"/>
    </location>
</feature>
<feature type="compositionally biased region" description="Basic residues" evidence="1">
    <location>
        <begin position="36"/>
        <end position="48"/>
    </location>
</feature>
<feature type="compositionally biased region" description="Basic and acidic residues" evidence="1">
    <location>
        <begin position="50"/>
        <end position="75"/>
    </location>
</feature>
<reference evidence="2" key="1">
    <citation type="journal article" date="2010" name="Science">
        <title>Plasticity of animal genome architecture unmasked by rapid evolution of a pelagic tunicate.</title>
        <authorList>
            <person name="Denoeud F."/>
            <person name="Henriet S."/>
            <person name="Mungpakdee S."/>
            <person name="Aury J.M."/>
            <person name="Da Silva C."/>
            <person name="Brinkmann H."/>
            <person name="Mikhaleva J."/>
            <person name="Olsen L.C."/>
            <person name="Jubin C."/>
            <person name="Canestro C."/>
            <person name="Bouquet J.M."/>
            <person name="Danks G."/>
            <person name="Poulain J."/>
            <person name="Campsteijn C."/>
            <person name="Adamski M."/>
            <person name="Cross I."/>
            <person name="Yadetie F."/>
            <person name="Muffato M."/>
            <person name="Louis A."/>
            <person name="Butcher S."/>
            <person name="Tsagkogeorga G."/>
            <person name="Konrad A."/>
            <person name="Singh S."/>
            <person name="Jensen M.F."/>
            <person name="Cong E.H."/>
            <person name="Eikeseth-Otteraa H."/>
            <person name="Noel B."/>
            <person name="Anthouard V."/>
            <person name="Porcel B.M."/>
            <person name="Kachouri-Lafond R."/>
            <person name="Nishino A."/>
            <person name="Ugolini M."/>
            <person name="Chourrout P."/>
            <person name="Nishida H."/>
            <person name="Aasland R."/>
            <person name="Huzurbazar S."/>
            <person name="Westhof E."/>
            <person name="Delsuc F."/>
            <person name="Lehrach H."/>
            <person name="Reinhardt R."/>
            <person name="Weissenbach J."/>
            <person name="Roy S.W."/>
            <person name="Artiguenave F."/>
            <person name="Postlethwait J.H."/>
            <person name="Manak J.R."/>
            <person name="Thompson E.M."/>
            <person name="Jaillon O."/>
            <person name="Du Pasquier L."/>
            <person name="Boudinot P."/>
            <person name="Liberles D.A."/>
            <person name="Volff J.N."/>
            <person name="Philippe H."/>
            <person name="Lenhard B."/>
            <person name="Roest Crollius H."/>
            <person name="Wincker P."/>
            <person name="Chourrout D."/>
        </authorList>
    </citation>
    <scope>NUCLEOTIDE SEQUENCE [LARGE SCALE GENOMIC DNA]</scope>
</reference>
<accession>E4Y888</accession>
<feature type="compositionally biased region" description="Basic and acidic residues" evidence="1">
    <location>
        <begin position="443"/>
        <end position="454"/>
    </location>
</feature>
<feature type="compositionally biased region" description="Polar residues" evidence="1">
    <location>
        <begin position="133"/>
        <end position="143"/>
    </location>
</feature>
<feature type="region of interest" description="Disordered" evidence="1">
    <location>
        <begin position="587"/>
        <end position="614"/>
    </location>
</feature>
<feature type="region of interest" description="Disordered" evidence="1">
    <location>
        <begin position="1"/>
        <end position="208"/>
    </location>
</feature>
<feature type="compositionally biased region" description="Basic and acidic residues" evidence="1">
    <location>
        <begin position="335"/>
        <end position="344"/>
    </location>
</feature>